<evidence type="ECO:0000259" key="1">
    <source>
        <dbReference type="SMART" id="SM00382"/>
    </source>
</evidence>
<dbReference type="InterPro" id="IPR001270">
    <property type="entry name" value="ClpA/B"/>
</dbReference>
<comment type="caution">
    <text evidence="2">The sequence shown here is derived from an EMBL/GenBank/DDBJ whole genome shotgun (WGS) entry which is preliminary data.</text>
</comment>
<name>A0ABV4TY06_9GAMM</name>
<organism evidence="2 3">
    <name type="scientific">Thiohalorhabdus methylotrophus</name>
    <dbReference type="NCBI Taxonomy" id="3242694"/>
    <lineage>
        <taxon>Bacteria</taxon>
        <taxon>Pseudomonadati</taxon>
        <taxon>Pseudomonadota</taxon>
        <taxon>Gammaproteobacteria</taxon>
        <taxon>Thiohalorhabdales</taxon>
        <taxon>Thiohalorhabdaceae</taxon>
        <taxon>Thiohalorhabdus</taxon>
    </lineage>
</organism>
<protein>
    <submittedName>
        <fullName evidence="2">AAA family ATPase</fullName>
    </submittedName>
</protein>
<dbReference type="InterPro" id="IPR011703">
    <property type="entry name" value="ATPase_AAA-3"/>
</dbReference>
<dbReference type="InterPro" id="IPR027417">
    <property type="entry name" value="P-loop_NTPase"/>
</dbReference>
<dbReference type="PANTHER" id="PTHR42759:SF6">
    <property type="entry name" value="REGULATORY PROTEIN-RELATED"/>
    <property type="match status" value="1"/>
</dbReference>
<reference evidence="2 3" key="1">
    <citation type="submission" date="2024-08" db="EMBL/GenBank/DDBJ databases">
        <title>Whole-genome sequencing of halo(alkali)philic microorganisms from hypersaline lakes.</title>
        <authorList>
            <person name="Sorokin D.Y."/>
            <person name="Merkel A.Y."/>
            <person name="Messina E."/>
            <person name="Yakimov M."/>
        </authorList>
    </citation>
    <scope>NUCLEOTIDE SEQUENCE [LARGE SCALE GENOMIC DNA]</scope>
    <source>
        <strain evidence="2 3">Cl-TMA</strain>
    </source>
</reference>
<keyword evidence="3" id="KW-1185">Reference proteome</keyword>
<dbReference type="PANTHER" id="PTHR42759">
    <property type="entry name" value="MOXR FAMILY PROTEIN"/>
    <property type="match status" value="1"/>
</dbReference>
<gene>
    <name evidence="2" type="ORF">ACERLL_15370</name>
</gene>
<evidence type="ECO:0000313" key="2">
    <source>
        <dbReference type="EMBL" id="MFA9462197.1"/>
    </source>
</evidence>
<dbReference type="PIRSF" id="PIRSF002849">
    <property type="entry name" value="AAA_ATPase_chaperone_MoxR_prd"/>
    <property type="match status" value="1"/>
</dbReference>
<dbReference type="Gene3D" id="1.10.8.80">
    <property type="entry name" value="Magnesium chelatase subunit I, C-Terminal domain"/>
    <property type="match status" value="1"/>
</dbReference>
<dbReference type="Gene3D" id="3.40.50.300">
    <property type="entry name" value="P-loop containing nucleotide triphosphate hydrolases"/>
    <property type="match status" value="1"/>
</dbReference>
<proteinExistence type="predicted"/>
<evidence type="ECO:0000313" key="3">
    <source>
        <dbReference type="Proteomes" id="UP001575181"/>
    </source>
</evidence>
<dbReference type="InterPro" id="IPR003593">
    <property type="entry name" value="AAA+_ATPase"/>
</dbReference>
<accession>A0ABV4TY06</accession>
<sequence length="339" mass="38121">MHEENVLADWHARATALEEQVNAVMVDQSHAVHLMLVAIFARGHALLEGDVGVGKTTLLRALARGLGGGYERLEGTVDLMPSDMVYHTYVNESGQPCVEPGPLLRHGQGLATFFFNEINRARPQMHSLLLRLMAERSMAAFNREYHFPHLLVFADRNRVEREETFELPAAARDRFFMEINVTMPEAREARRALMADPRFHDTDRLIEEVEPGIVDYTALNDLATTLQHRITVSEALQDYALDLWEAVRAPAYHGIHLDDVDTETLVAGGGSPRGMSMMIRAARVHAWLADRAMVVPEDIRAVFLETAGHRIFFNPVYELRRDEIIGRLIGAALERVAAP</sequence>
<dbReference type="InterPro" id="IPR050764">
    <property type="entry name" value="CbbQ/NirQ/NorQ/GpvN"/>
</dbReference>
<dbReference type="Pfam" id="PF17863">
    <property type="entry name" value="AAA_lid_2"/>
    <property type="match status" value="1"/>
</dbReference>
<dbReference type="Pfam" id="PF07726">
    <property type="entry name" value="AAA_3"/>
    <property type="match status" value="1"/>
</dbReference>
<dbReference type="PRINTS" id="PR00300">
    <property type="entry name" value="CLPPROTEASEA"/>
</dbReference>
<dbReference type="CDD" id="cd00009">
    <property type="entry name" value="AAA"/>
    <property type="match status" value="1"/>
</dbReference>
<feature type="domain" description="AAA+ ATPase" evidence="1">
    <location>
        <begin position="41"/>
        <end position="185"/>
    </location>
</feature>
<dbReference type="EMBL" id="JBGUAW010000011">
    <property type="protein sequence ID" value="MFA9462197.1"/>
    <property type="molecule type" value="Genomic_DNA"/>
</dbReference>
<dbReference type="SUPFAM" id="SSF52540">
    <property type="entry name" value="P-loop containing nucleoside triphosphate hydrolases"/>
    <property type="match status" value="1"/>
</dbReference>
<dbReference type="InterPro" id="IPR041628">
    <property type="entry name" value="ChlI/MoxR_AAA_lid"/>
</dbReference>
<dbReference type="Proteomes" id="UP001575181">
    <property type="component" value="Unassembled WGS sequence"/>
</dbReference>
<dbReference type="SMART" id="SM00382">
    <property type="entry name" value="AAA"/>
    <property type="match status" value="1"/>
</dbReference>
<dbReference type="RefSeq" id="WP_373656983.1">
    <property type="nucleotide sequence ID" value="NZ_JBGUAW010000011.1"/>
</dbReference>